<gene>
    <name evidence="2" type="ORF">AB0887_19990</name>
</gene>
<evidence type="ECO:0000256" key="1">
    <source>
        <dbReference type="SAM" id="MobiDB-lite"/>
    </source>
</evidence>
<proteinExistence type="predicted"/>
<accession>A0ABV3LXN3</accession>
<sequence>MIAVAVLLLPGLAVLLCVVVRLEDGLYNAKGRDSSVRHARHARRQHLRLIPGGRSDVSSAMAPTPAPVAAGASASKGFGPRMRDRNAA</sequence>
<evidence type="ECO:0008006" key="4">
    <source>
        <dbReference type="Google" id="ProtNLM"/>
    </source>
</evidence>
<comment type="caution">
    <text evidence="2">The sequence shown here is derived from an EMBL/GenBank/DDBJ whole genome shotgun (WGS) entry which is preliminary data.</text>
</comment>
<dbReference type="EMBL" id="JBEYRS010000007">
    <property type="protein sequence ID" value="MEW2364208.1"/>
    <property type="molecule type" value="Genomic_DNA"/>
</dbReference>
<keyword evidence="3" id="KW-1185">Reference proteome</keyword>
<name>A0ABV3LXN3_9ACTN</name>
<evidence type="ECO:0000313" key="3">
    <source>
        <dbReference type="Proteomes" id="UP001553843"/>
    </source>
</evidence>
<organism evidence="2 3">
    <name type="scientific">Streptomyces huasconensis</name>
    <dbReference type="NCBI Taxonomy" id="1854574"/>
    <lineage>
        <taxon>Bacteria</taxon>
        <taxon>Bacillati</taxon>
        <taxon>Actinomycetota</taxon>
        <taxon>Actinomycetes</taxon>
        <taxon>Kitasatosporales</taxon>
        <taxon>Streptomycetaceae</taxon>
        <taxon>Streptomyces</taxon>
    </lineage>
</organism>
<dbReference type="RefSeq" id="WP_359779817.1">
    <property type="nucleotide sequence ID" value="NZ_JBEYRR010000007.1"/>
</dbReference>
<protein>
    <recommendedName>
        <fullName evidence="4">Secreted protein</fullName>
    </recommendedName>
</protein>
<dbReference type="Proteomes" id="UP001553843">
    <property type="component" value="Unassembled WGS sequence"/>
</dbReference>
<evidence type="ECO:0000313" key="2">
    <source>
        <dbReference type="EMBL" id="MEW2364208.1"/>
    </source>
</evidence>
<reference evidence="2 3" key="1">
    <citation type="submission" date="2024-06" db="EMBL/GenBank/DDBJ databases">
        <title>The Natural Products Discovery Center: Release of the First 8490 Sequenced Strains for Exploring Actinobacteria Biosynthetic Diversity.</title>
        <authorList>
            <person name="Kalkreuter E."/>
            <person name="Kautsar S.A."/>
            <person name="Yang D."/>
            <person name="Bader C.D."/>
            <person name="Teijaro C.N."/>
            <person name="Fluegel L."/>
            <person name="Davis C.M."/>
            <person name="Simpson J.R."/>
            <person name="Lauterbach L."/>
            <person name="Steele A.D."/>
            <person name="Gui C."/>
            <person name="Meng S."/>
            <person name="Li G."/>
            <person name="Viehrig K."/>
            <person name="Ye F."/>
            <person name="Su P."/>
            <person name="Kiefer A.F."/>
            <person name="Nichols A."/>
            <person name="Cepeda A.J."/>
            <person name="Yan W."/>
            <person name="Fan B."/>
            <person name="Jiang Y."/>
            <person name="Adhikari A."/>
            <person name="Zheng C.-J."/>
            <person name="Schuster L."/>
            <person name="Cowan T.M."/>
            <person name="Smanski M.J."/>
            <person name="Chevrette M.G."/>
            <person name="De Carvalho L.P.S."/>
            <person name="Shen B."/>
        </authorList>
    </citation>
    <scope>NUCLEOTIDE SEQUENCE [LARGE SCALE GENOMIC DNA]</scope>
    <source>
        <strain evidence="2 3">NPDC047833</strain>
    </source>
</reference>
<feature type="region of interest" description="Disordered" evidence="1">
    <location>
        <begin position="48"/>
        <end position="88"/>
    </location>
</feature>